<evidence type="ECO:0000256" key="5">
    <source>
        <dbReference type="ARBA" id="ARBA00022902"/>
    </source>
</evidence>
<dbReference type="InterPro" id="IPR013783">
    <property type="entry name" value="Ig-like_fold"/>
</dbReference>
<dbReference type="Pfam" id="PF10179">
    <property type="entry name" value="NDNF"/>
    <property type="match status" value="1"/>
</dbReference>
<comment type="subcellular location">
    <subcellularLocation>
        <location evidence="1">Secreted</location>
    </subcellularLocation>
</comment>
<sequence length="546" mass="61357">MAARSVVALLLVSSVQPMVSKQIRDGEETEIHLEANTDSRLSFQTPFLHYPLWLWITPCGEPVEWQLEYEGKSSGPVNLYQTADHTNENFNSLGHTTVVFDVHSETAALGNKLIDAPNKVVLAHQTGSQRMKYYSISVPTETVTLVMRAQKAALVRVFITTALRTIDQVYPQLPVDGAKRKLHQSSDVFDPKNQLYSTLVQWTPSESASLFDMKLQYCVSVSDERAIETMCELNGGNGVRSMNCVNHTVNEHRIGGLRPGRQYHVTVFAVNMATGTSTAYESLALKLPYPVGEEAAAAAAEHQSHQRRPHNAFPLYDARLQAGKLEARRGAAINFNFLVRPHQNDQKVLLVFHACAGYIRVSIYRDGKLLRKSDTFTGYRRFMVVNAKEGRLRVRVTNGDKRENVFKVWASVRSDKNPYPELPDDTSVKETGRTCSSTTLQWLRSGGHARYCLYRRRESVNYLDDLIKQNTDHCVGSPPSTELVGCFNDYGNATAGDRVSALMQTTVEGLEAGAAYRFDLLARPLHRAHSQQLPYRTLWVKTRQFC</sequence>
<protein>
    <recommendedName>
        <fullName evidence="7">Protein NDNF</fullName>
    </recommendedName>
</protein>
<dbReference type="CDD" id="cd00063">
    <property type="entry name" value="FN3"/>
    <property type="match status" value="1"/>
</dbReference>
<reference evidence="12" key="1">
    <citation type="submission" date="2022-11" db="UniProtKB">
        <authorList>
            <consortium name="WormBaseParasite"/>
        </authorList>
    </citation>
    <scope>IDENTIFICATION</scope>
</reference>
<dbReference type="PANTHER" id="PTHR14619">
    <property type="entry name" value="NEURON-DERIVED NEUROTROPHIC FACTOR"/>
    <property type="match status" value="1"/>
</dbReference>
<dbReference type="Pfam" id="PF24354">
    <property type="entry name" value="NDNF_N"/>
    <property type="match status" value="1"/>
</dbReference>
<dbReference type="AlphaFoldDB" id="A0A914W2H1"/>
<feature type="domain" description="Fibronectin type-III" evidence="10">
    <location>
        <begin position="176"/>
        <end position="277"/>
    </location>
</feature>
<keyword evidence="11" id="KW-1185">Reference proteome</keyword>
<dbReference type="WBParaSite" id="PSAMB.scaffold2889size20718.g19518.t1">
    <property type="protein sequence ID" value="PSAMB.scaffold2889size20718.g19518.t1"/>
    <property type="gene ID" value="PSAMB.scaffold2889size20718.g19518"/>
</dbReference>
<dbReference type="Gene3D" id="2.60.40.10">
    <property type="entry name" value="Immunoglobulins"/>
    <property type="match status" value="1"/>
</dbReference>
<evidence type="ECO:0000256" key="7">
    <source>
        <dbReference type="ARBA" id="ARBA00024096"/>
    </source>
</evidence>
<evidence type="ECO:0000256" key="9">
    <source>
        <dbReference type="SAM" id="SignalP"/>
    </source>
</evidence>
<evidence type="ECO:0000313" key="11">
    <source>
        <dbReference type="Proteomes" id="UP000887566"/>
    </source>
</evidence>
<feature type="signal peptide" evidence="9">
    <location>
        <begin position="1"/>
        <end position="20"/>
    </location>
</feature>
<comment type="function">
    <text evidence="8">Secretory protein that plays a role in various cellular processes. Acts as a chemorepellent acting on gonadotropin-releasing hormone (GnRH) expressing neurons regulating their migration to the hypothalamus. Also promotes neuron migration, growth and survival as well as neurite outgrowth and is involved in the development of the olfactory system. May also act through the regulation of growth factors activity and downstream signaling. Also regulates extracellular matrix assembly and cell adhesiveness. Promotes endothelial cell survival, vessel formation and plays an important role in the process of revascularization through NOS3-dependent mechanisms.</text>
</comment>
<dbReference type="SMART" id="SM00060">
    <property type="entry name" value="FN3"/>
    <property type="match status" value="2"/>
</dbReference>
<name>A0A914W2H1_9BILA</name>
<evidence type="ECO:0000256" key="2">
    <source>
        <dbReference type="ARBA" id="ARBA00022525"/>
    </source>
</evidence>
<dbReference type="InterPro" id="IPR045805">
    <property type="entry name" value="NDNF_C"/>
</dbReference>
<dbReference type="InterPro" id="IPR055271">
    <property type="entry name" value="NDNF_Fn(III)_1"/>
</dbReference>
<evidence type="ECO:0000256" key="6">
    <source>
        <dbReference type="ARBA" id="ARBA00023180"/>
    </source>
</evidence>
<dbReference type="GO" id="GO:0005576">
    <property type="term" value="C:extracellular region"/>
    <property type="evidence" value="ECO:0007669"/>
    <property type="project" value="UniProtKB-SubCell"/>
</dbReference>
<evidence type="ECO:0000256" key="3">
    <source>
        <dbReference type="ARBA" id="ARBA00022729"/>
    </source>
</evidence>
<dbReference type="GO" id="GO:0007399">
    <property type="term" value="P:nervous system development"/>
    <property type="evidence" value="ECO:0007669"/>
    <property type="project" value="UniProtKB-KW"/>
</dbReference>
<evidence type="ECO:0000256" key="4">
    <source>
        <dbReference type="ARBA" id="ARBA00022737"/>
    </source>
</evidence>
<proteinExistence type="predicted"/>
<evidence type="ECO:0000256" key="8">
    <source>
        <dbReference type="ARBA" id="ARBA00046135"/>
    </source>
</evidence>
<keyword evidence="6" id="KW-0325">Glycoprotein</keyword>
<keyword evidence="5" id="KW-0524">Neurogenesis</keyword>
<accession>A0A914W2H1</accession>
<keyword evidence="3 9" id="KW-0732">Signal</keyword>
<dbReference type="SUPFAM" id="SSF49265">
    <property type="entry name" value="Fibronectin type III"/>
    <property type="match status" value="2"/>
</dbReference>
<dbReference type="InterPro" id="IPR056225">
    <property type="entry name" value="NDNF_N"/>
</dbReference>
<dbReference type="Proteomes" id="UP000887566">
    <property type="component" value="Unplaced"/>
</dbReference>
<keyword evidence="4" id="KW-0677">Repeat</keyword>
<dbReference type="Pfam" id="PF19433">
    <property type="entry name" value="NDNF_C"/>
    <property type="match status" value="1"/>
</dbReference>
<feature type="chain" id="PRO_5037641995" description="Protein NDNF" evidence="9">
    <location>
        <begin position="21"/>
        <end position="546"/>
    </location>
</feature>
<evidence type="ECO:0000259" key="10">
    <source>
        <dbReference type="SMART" id="SM00060"/>
    </source>
</evidence>
<organism evidence="11 12">
    <name type="scientific">Plectus sambesii</name>
    <dbReference type="NCBI Taxonomy" id="2011161"/>
    <lineage>
        <taxon>Eukaryota</taxon>
        <taxon>Metazoa</taxon>
        <taxon>Ecdysozoa</taxon>
        <taxon>Nematoda</taxon>
        <taxon>Chromadorea</taxon>
        <taxon>Plectida</taxon>
        <taxon>Plectina</taxon>
        <taxon>Plectoidea</taxon>
        <taxon>Plectidae</taxon>
        <taxon>Plectus</taxon>
    </lineage>
</organism>
<dbReference type="PANTHER" id="PTHR14619:SF3">
    <property type="entry name" value="PROTEIN NDNF"/>
    <property type="match status" value="1"/>
</dbReference>
<evidence type="ECO:0000256" key="1">
    <source>
        <dbReference type="ARBA" id="ARBA00004613"/>
    </source>
</evidence>
<feature type="domain" description="Fibronectin type-III" evidence="10">
    <location>
        <begin position="420"/>
        <end position="530"/>
    </location>
</feature>
<dbReference type="InterPro" id="IPR036116">
    <property type="entry name" value="FN3_sf"/>
</dbReference>
<dbReference type="InterPro" id="IPR003961">
    <property type="entry name" value="FN3_dom"/>
</dbReference>
<evidence type="ECO:0000313" key="12">
    <source>
        <dbReference type="WBParaSite" id="PSAMB.scaffold2889size20718.g19518.t1"/>
    </source>
</evidence>
<dbReference type="InterPro" id="IPR019326">
    <property type="entry name" value="NDNF"/>
</dbReference>
<keyword evidence="2" id="KW-0964">Secreted</keyword>